<evidence type="ECO:0000313" key="2">
    <source>
        <dbReference type="EMBL" id="KAG2375702.1"/>
    </source>
</evidence>
<evidence type="ECO:0000313" key="3">
    <source>
        <dbReference type="Proteomes" id="UP000743370"/>
    </source>
</evidence>
<dbReference type="EMBL" id="JABFOF010000010">
    <property type="protein sequence ID" value="KAG2375702.1"/>
    <property type="molecule type" value="Genomic_DNA"/>
</dbReference>
<accession>A0A8T0JL82</accession>
<feature type="region of interest" description="Disordered" evidence="1">
    <location>
        <begin position="1"/>
        <end position="21"/>
    </location>
</feature>
<proteinExistence type="predicted"/>
<dbReference type="Proteomes" id="UP000743370">
    <property type="component" value="Unassembled WGS sequence"/>
</dbReference>
<evidence type="ECO:0000256" key="1">
    <source>
        <dbReference type="SAM" id="MobiDB-lite"/>
    </source>
</evidence>
<name>A0A8T0JL82_PHAAN</name>
<organism evidence="2 3">
    <name type="scientific">Phaseolus angularis</name>
    <name type="common">Azuki bean</name>
    <name type="synonym">Vigna angularis</name>
    <dbReference type="NCBI Taxonomy" id="3914"/>
    <lineage>
        <taxon>Eukaryota</taxon>
        <taxon>Viridiplantae</taxon>
        <taxon>Streptophyta</taxon>
        <taxon>Embryophyta</taxon>
        <taxon>Tracheophyta</taxon>
        <taxon>Spermatophyta</taxon>
        <taxon>Magnoliopsida</taxon>
        <taxon>eudicotyledons</taxon>
        <taxon>Gunneridae</taxon>
        <taxon>Pentapetalae</taxon>
        <taxon>rosids</taxon>
        <taxon>fabids</taxon>
        <taxon>Fabales</taxon>
        <taxon>Fabaceae</taxon>
        <taxon>Papilionoideae</taxon>
        <taxon>50 kb inversion clade</taxon>
        <taxon>NPAAA clade</taxon>
        <taxon>indigoferoid/millettioid clade</taxon>
        <taxon>Phaseoleae</taxon>
        <taxon>Vigna</taxon>
    </lineage>
</organism>
<protein>
    <submittedName>
        <fullName evidence="2">Uncharacterized protein</fullName>
    </submittedName>
</protein>
<dbReference type="AlphaFoldDB" id="A0A8T0JL82"/>
<comment type="caution">
    <text evidence="2">The sequence shown here is derived from an EMBL/GenBank/DDBJ whole genome shotgun (WGS) entry which is preliminary data.</text>
</comment>
<gene>
    <name evidence="2" type="ORF">HKW66_Vig0161440</name>
</gene>
<sequence>MILRGFSSASDGDGHGGGSNSSDPNIGIRLLEDIRNPWYSVGNMLSGVIKAFSEYFVVDGMLYISSSMTVHGLAYVPFRGVFVVSQRQCSRRTNCKANNKTSRYYYTVTNDSVEHMEKVKLGELGMELRKRIWMREVRDER</sequence>
<feature type="compositionally biased region" description="Low complexity" evidence="1">
    <location>
        <begin position="1"/>
        <end position="11"/>
    </location>
</feature>
<reference evidence="2 3" key="1">
    <citation type="submission" date="2020-05" db="EMBL/GenBank/DDBJ databases">
        <title>Vigna angularis (adzuki bean) Var. LongXiaoDou No. 4 denovo assembly.</title>
        <authorList>
            <person name="Xiang H."/>
        </authorList>
    </citation>
    <scope>NUCLEOTIDE SEQUENCE [LARGE SCALE GENOMIC DNA]</scope>
    <source>
        <tissue evidence="2">Leaf</tissue>
    </source>
</reference>